<evidence type="ECO:0000256" key="1">
    <source>
        <dbReference type="SAM" id="MobiDB-lite"/>
    </source>
</evidence>
<feature type="region of interest" description="Disordered" evidence="1">
    <location>
        <begin position="1"/>
        <end position="128"/>
    </location>
</feature>
<evidence type="ECO:0000313" key="3">
    <source>
        <dbReference type="Proteomes" id="UP000314294"/>
    </source>
</evidence>
<evidence type="ECO:0000313" key="2">
    <source>
        <dbReference type="EMBL" id="TNN41185.1"/>
    </source>
</evidence>
<gene>
    <name evidence="2" type="ORF">EYF80_048645</name>
</gene>
<feature type="compositionally biased region" description="Basic and acidic residues" evidence="1">
    <location>
        <begin position="83"/>
        <end position="95"/>
    </location>
</feature>
<feature type="compositionally biased region" description="Low complexity" evidence="1">
    <location>
        <begin position="9"/>
        <end position="23"/>
    </location>
</feature>
<organism evidence="2 3">
    <name type="scientific">Liparis tanakae</name>
    <name type="common">Tanaka's snailfish</name>
    <dbReference type="NCBI Taxonomy" id="230148"/>
    <lineage>
        <taxon>Eukaryota</taxon>
        <taxon>Metazoa</taxon>
        <taxon>Chordata</taxon>
        <taxon>Craniata</taxon>
        <taxon>Vertebrata</taxon>
        <taxon>Euteleostomi</taxon>
        <taxon>Actinopterygii</taxon>
        <taxon>Neopterygii</taxon>
        <taxon>Teleostei</taxon>
        <taxon>Neoteleostei</taxon>
        <taxon>Acanthomorphata</taxon>
        <taxon>Eupercaria</taxon>
        <taxon>Perciformes</taxon>
        <taxon>Cottioidei</taxon>
        <taxon>Cottales</taxon>
        <taxon>Liparidae</taxon>
        <taxon>Liparis</taxon>
    </lineage>
</organism>
<sequence>MNTESIFEAAAEATPSAGAVGRVPGAGPGAHPGGGTGDSSRGRVPGAGPGTHPGGGTRGRDRGRDRAVESSGGTEGDILVNVHDSHLREGYFTDRRTHRGRTSMSNEEEEVFPPAEEDEMKGPSSASR</sequence>
<protein>
    <submittedName>
        <fullName evidence="2">Uncharacterized protein</fullName>
    </submittedName>
</protein>
<dbReference type="AlphaFoldDB" id="A0A4Z2FJN3"/>
<accession>A0A4Z2FJN3</accession>
<name>A0A4Z2FJN3_9TELE</name>
<comment type="caution">
    <text evidence="2">The sequence shown here is derived from an EMBL/GenBank/DDBJ whole genome shotgun (WGS) entry which is preliminary data.</text>
</comment>
<proteinExistence type="predicted"/>
<dbReference type="Proteomes" id="UP000314294">
    <property type="component" value="Unassembled WGS sequence"/>
</dbReference>
<feature type="compositionally biased region" description="Gly residues" evidence="1">
    <location>
        <begin position="24"/>
        <end position="37"/>
    </location>
</feature>
<feature type="compositionally biased region" description="Acidic residues" evidence="1">
    <location>
        <begin position="106"/>
        <end position="119"/>
    </location>
</feature>
<keyword evidence="3" id="KW-1185">Reference proteome</keyword>
<feature type="compositionally biased region" description="Basic and acidic residues" evidence="1">
    <location>
        <begin position="58"/>
        <end position="68"/>
    </location>
</feature>
<dbReference type="EMBL" id="SRLO01001128">
    <property type="protein sequence ID" value="TNN41185.1"/>
    <property type="molecule type" value="Genomic_DNA"/>
</dbReference>
<feature type="compositionally biased region" description="Gly residues" evidence="1">
    <location>
        <begin position="45"/>
        <end position="57"/>
    </location>
</feature>
<reference evidence="2 3" key="1">
    <citation type="submission" date="2019-03" db="EMBL/GenBank/DDBJ databases">
        <title>First draft genome of Liparis tanakae, snailfish: a comprehensive survey of snailfish specific genes.</title>
        <authorList>
            <person name="Kim W."/>
            <person name="Song I."/>
            <person name="Jeong J.-H."/>
            <person name="Kim D."/>
            <person name="Kim S."/>
            <person name="Ryu S."/>
            <person name="Song J.Y."/>
            <person name="Lee S.K."/>
        </authorList>
    </citation>
    <scope>NUCLEOTIDE SEQUENCE [LARGE SCALE GENOMIC DNA]</scope>
    <source>
        <tissue evidence="2">Muscle</tissue>
    </source>
</reference>